<dbReference type="InterPro" id="IPR013785">
    <property type="entry name" value="Aldolase_TIM"/>
</dbReference>
<dbReference type="InterPro" id="IPR034291">
    <property type="entry name" value="TMP_synthase"/>
</dbReference>
<dbReference type="PANTHER" id="PTHR20857:SF15">
    <property type="entry name" value="THIAMINE-PHOSPHATE SYNTHASE"/>
    <property type="match status" value="1"/>
</dbReference>
<evidence type="ECO:0000259" key="12">
    <source>
        <dbReference type="Pfam" id="PF02581"/>
    </source>
</evidence>
<keyword evidence="5 9" id="KW-0784">Thiamine biosynthesis</keyword>
<dbReference type="InterPro" id="IPR022998">
    <property type="entry name" value="ThiamineP_synth_TenI"/>
</dbReference>
<comment type="catalytic activity">
    <reaction evidence="7 9 10">
        <text>2-(2-carboxy-4-methylthiazol-5-yl)ethyl phosphate + 4-amino-2-methyl-5-(diphosphooxymethyl)pyrimidine + 2 H(+) = thiamine phosphate + CO2 + diphosphate</text>
        <dbReference type="Rhea" id="RHEA:47848"/>
        <dbReference type="ChEBI" id="CHEBI:15378"/>
        <dbReference type="ChEBI" id="CHEBI:16526"/>
        <dbReference type="ChEBI" id="CHEBI:33019"/>
        <dbReference type="ChEBI" id="CHEBI:37575"/>
        <dbReference type="ChEBI" id="CHEBI:57841"/>
        <dbReference type="ChEBI" id="CHEBI:62890"/>
        <dbReference type="EC" id="2.5.1.3"/>
    </reaction>
</comment>
<feature type="binding site" evidence="9">
    <location>
        <position position="139"/>
    </location>
    <ligand>
        <name>4-amino-2-methyl-5-(diphosphooxymethyl)pyrimidine</name>
        <dbReference type="ChEBI" id="CHEBI:57841"/>
    </ligand>
</feature>
<dbReference type="GO" id="GO:0000287">
    <property type="term" value="F:magnesium ion binding"/>
    <property type="evidence" value="ECO:0007669"/>
    <property type="project" value="UniProtKB-UniRule"/>
</dbReference>
<dbReference type="InterPro" id="IPR036206">
    <property type="entry name" value="ThiamineP_synth_sf"/>
</dbReference>
<feature type="binding site" evidence="9">
    <location>
        <position position="167"/>
    </location>
    <ligand>
        <name>2-[(2R,5Z)-2-carboxy-4-methylthiazol-5(2H)-ylidene]ethyl phosphate</name>
        <dbReference type="ChEBI" id="CHEBI:62899"/>
    </ligand>
</feature>
<comment type="cofactor">
    <cofactor evidence="9">
        <name>Mg(2+)</name>
        <dbReference type="ChEBI" id="CHEBI:18420"/>
    </cofactor>
    <text evidence="9">Binds 1 Mg(2+) ion per subunit.</text>
</comment>
<dbReference type="HAMAP" id="MF_00097">
    <property type="entry name" value="TMP_synthase"/>
    <property type="match status" value="1"/>
</dbReference>
<evidence type="ECO:0000256" key="4">
    <source>
        <dbReference type="ARBA" id="ARBA00022842"/>
    </source>
</evidence>
<dbReference type="PANTHER" id="PTHR20857">
    <property type="entry name" value="THIAMINE-PHOSPHATE PYROPHOSPHORYLASE"/>
    <property type="match status" value="1"/>
</dbReference>
<dbReference type="Pfam" id="PF02581">
    <property type="entry name" value="TMP-TENI"/>
    <property type="match status" value="1"/>
</dbReference>
<organism evidence="13 14">
    <name type="scientific">Candidatus Raymondbacteria bacterium RIFOXYD12_FULL_49_13</name>
    <dbReference type="NCBI Taxonomy" id="1817890"/>
    <lineage>
        <taxon>Bacteria</taxon>
        <taxon>Raymondiibacteriota</taxon>
    </lineage>
</organism>
<evidence type="ECO:0000313" key="13">
    <source>
        <dbReference type="EMBL" id="OGK03038.1"/>
    </source>
</evidence>
<dbReference type="NCBIfam" id="TIGR00693">
    <property type="entry name" value="thiE"/>
    <property type="match status" value="1"/>
</dbReference>
<evidence type="ECO:0000256" key="3">
    <source>
        <dbReference type="ARBA" id="ARBA00022723"/>
    </source>
</evidence>
<feature type="binding site" evidence="9">
    <location>
        <begin position="39"/>
        <end position="43"/>
    </location>
    <ligand>
        <name>4-amino-2-methyl-5-(diphosphooxymethyl)pyrimidine</name>
        <dbReference type="ChEBI" id="CHEBI:57841"/>
    </ligand>
</feature>
<keyword evidence="2 9" id="KW-0808">Transferase</keyword>
<feature type="binding site" evidence="9">
    <location>
        <position position="71"/>
    </location>
    <ligand>
        <name>4-amino-2-methyl-5-(diphosphooxymethyl)pyrimidine</name>
        <dbReference type="ChEBI" id="CHEBI:57841"/>
    </ligand>
</feature>
<sequence length="213" mass="22812">MACLKVPDCFGFYGILTNPVRGYAYLAQVMVDLEVPFIQLRMKDASLDEVERTAEEIRKITAGTKSLFIVNDHPEIARNVDADGVHLGQGDMAFPEALAIVGHGKIIGLSTHTPAQTEAACRLGPSYVGIGPVYPTPTKKNPDPAIGIEGMRKMLSLTTVPAVVLGAIDRNNLADVLQAGARNFCSVRLVNSSEEPEEVIRDLVGNCSGPDVP</sequence>
<evidence type="ECO:0000256" key="8">
    <source>
        <dbReference type="ARBA" id="ARBA00047883"/>
    </source>
</evidence>
<dbReference type="CDD" id="cd00564">
    <property type="entry name" value="TMP_TenI"/>
    <property type="match status" value="1"/>
</dbReference>
<keyword evidence="3 9" id="KW-0479">Metal-binding</keyword>
<comment type="caution">
    <text evidence="13">The sequence shown here is derived from an EMBL/GenBank/DDBJ whole genome shotgun (WGS) entry which is preliminary data.</text>
</comment>
<reference evidence="13 14" key="1">
    <citation type="journal article" date="2016" name="Nat. Commun.">
        <title>Thousands of microbial genomes shed light on interconnected biogeochemical processes in an aquifer system.</title>
        <authorList>
            <person name="Anantharaman K."/>
            <person name="Brown C.T."/>
            <person name="Hug L.A."/>
            <person name="Sharon I."/>
            <person name="Castelle C.J."/>
            <person name="Probst A.J."/>
            <person name="Thomas B.C."/>
            <person name="Singh A."/>
            <person name="Wilkins M.J."/>
            <person name="Karaoz U."/>
            <person name="Brodie E.L."/>
            <person name="Williams K.H."/>
            <person name="Hubbard S.S."/>
            <person name="Banfield J.F."/>
        </authorList>
    </citation>
    <scope>NUCLEOTIDE SEQUENCE [LARGE SCALE GENOMIC DNA]</scope>
</reference>
<dbReference type="Proteomes" id="UP000179243">
    <property type="component" value="Unassembled WGS sequence"/>
</dbReference>
<evidence type="ECO:0000256" key="1">
    <source>
        <dbReference type="ARBA" id="ARBA00005165"/>
    </source>
</evidence>
<proteinExistence type="inferred from homology"/>
<dbReference type="EC" id="2.5.1.3" evidence="9"/>
<evidence type="ECO:0000256" key="7">
    <source>
        <dbReference type="ARBA" id="ARBA00047851"/>
    </source>
</evidence>
<feature type="binding site" evidence="9">
    <location>
        <position position="72"/>
    </location>
    <ligand>
        <name>Mg(2+)</name>
        <dbReference type="ChEBI" id="CHEBI:18420"/>
    </ligand>
</feature>
<dbReference type="GO" id="GO:0009228">
    <property type="term" value="P:thiamine biosynthetic process"/>
    <property type="evidence" value="ECO:0007669"/>
    <property type="project" value="UniProtKB-KW"/>
</dbReference>
<name>A0A1F7F8Y2_UNCRA</name>
<keyword evidence="4 9" id="KW-0460">Magnesium</keyword>
<comment type="pathway">
    <text evidence="1 9 11">Cofactor biosynthesis; thiamine diphosphate biosynthesis; thiamine phosphate from 4-amino-2-methyl-5-diphosphomethylpyrimidine and 4-methyl-5-(2-phosphoethyl)-thiazole: step 1/1.</text>
</comment>
<dbReference type="GO" id="GO:0009229">
    <property type="term" value="P:thiamine diphosphate biosynthetic process"/>
    <property type="evidence" value="ECO:0007669"/>
    <property type="project" value="UniProtKB-UniRule"/>
</dbReference>
<comment type="catalytic activity">
    <reaction evidence="6 9 10">
        <text>4-methyl-5-(2-phosphooxyethyl)-thiazole + 4-amino-2-methyl-5-(diphosphooxymethyl)pyrimidine + H(+) = thiamine phosphate + diphosphate</text>
        <dbReference type="Rhea" id="RHEA:22328"/>
        <dbReference type="ChEBI" id="CHEBI:15378"/>
        <dbReference type="ChEBI" id="CHEBI:33019"/>
        <dbReference type="ChEBI" id="CHEBI:37575"/>
        <dbReference type="ChEBI" id="CHEBI:57841"/>
        <dbReference type="ChEBI" id="CHEBI:58296"/>
        <dbReference type="EC" id="2.5.1.3"/>
    </reaction>
</comment>
<dbReference type="GO" id="GO:0004789">
    <property type="term" value="F:thiamine-phosphate diphosphorylase activity"/>
    <property type="evidence" value="ECO:0007669"/>
    <property type="project" value="UniProtKB-UniRule"/>
</dbReference>
<protein>
    <recommendedName>
        <fullName evidence="9">Thiamine-phosphate synthase</fullName>
        <shortName evidence="9">TP synthase</shortName>
        <shortName evidence="9">TPS</shortName>
        <ecNumber evidence="9">2.5.1.3</ecNumber>
    </recommendedName>
    <alternativeName>
        <fullName evidence="9">Thiamine-phosphate pyrophosphorylase</fullName>
        <shortName evidence="9">TMP pyrophosphorylase</shortName>
        <shortName evidence="9">TMP-PPase</shortName>
    </alternativeName>
</protein>
<evidence type="ECO:0000256" key="6">
    <source>
        <dbReference type="ARBA" id="ARBA00047334"/>
    </source>
</evidence>
<evidence type="ECO:0000313" key="14">
    <source>
        <dbReference type="Proteomes" id="UP000179243"/>
    </source>
</evidence>
<feature type="binding site" evidence="9">
    <location>
        <position position="110"/>
    </location>
    <ligand>
        <name>4-amino-2-methyl-5-(diphosphooxymethyl)pyrimidine</name>
        <dbReference type="ChEBI" id="CHEBI:57841"/>
    </ligand>
</feature>
<gene>
    <name evidence="9" type="primary">thiE</name>
    <name evidence="13" type="ORF">A2519_21335</name>
</gene>
<evidence type="ECO:0000256" key="2">
    <source>
        <dbReference type="ARBA" id="ARBA00022679"/>
    </source>
</evidence>
<evidence type="ECO:0000256" key="9">
    <source>
        <dbReference type="HAMAP-Rule" id="MF_00097"/>
    </source>
</evidence>
<dbReference type="UniPathway" id="UPA00060">
    <property type="reaction ID" value="UER00141"/>
</dbReference>
<accession>A0A1F7F8Y2</accession>
<dbReference type="EMBL" id="MFYX01000098">
    <property type="protein sequence ID" value="OGK03038.1"/>
    <property type="molecule type" value="Genomic_DNA"/>
</dbReference>
<comment type="catalytic activity">
    <reaction evidence="8 9 10">
        <text>2-[(2R,5Z)-2-carboxy-4-methylthiazol-5(2H)-ylidene]ethyl phosphate + 4-amino-2-methyl-5-(diphosphooxymethyl)pyrimidine + 2 H(+) = thiamine phosphate + CO2 + diphosphate</text>
        <dbReference type="Rhea" id="RHEA:47844"/>
        <dbReference type="ChEBI" id="CHEBI:15378"/>
        <dbReference type="ChEBI" id="CHEBI:16526"/>
        <dbReference type="ChEBI" id="CHEBI:33019"/>
        <dbReference type="ChEBI" id="CHEBI:37575"/>
        <dbReference type="ChEBI" id="CHEBI:57841"/>
        <dbReference type="ChEBI" id="CHEBI:62899"/>
        <dbReference type="EC" id="2.5.1.3"/>
    </reaction>
</comment>
<dbReference type="GO" id="GO:0005737">
    <property type="term" value="C:cytoplasm"/>
    <property type="evidence" value="ECO:0007669"/>
    <property type="project" value="TreeGrafter"/>
</dbReference>
<evidence type="ECO:0000256" key="11">
    <source>
        <dbReference type="RuleBase" id="RU004253"/>
    </source>
</evidence>
<evidence type="ECO:0000256" key="5">
    <source>
        <dbReference type="ARBA" id="ARBA00022977"/>
    </source>
</evidence>
<feature type="binding site" evidence="9">
    <location>
        <begin position="136"/>
        <end position="138"/>
    </location>
    <ligand>
        <name>2-[(2R,5Z)-2-carboxy-4-methylthiazol-5(2H)-ylidene]ethyl phosphate</name>
        <dbReference type="ChEBI" id="CHEBI:62899"/>
    </ligand>
</feature>
<comment type="function">
    <text evidence="9">Condenses 4-methyl-5-(beta-hydroxyethyl)thiazole monophosphate (THZ-P) and 2-methyl-4-amino-5-hydroxymethyl pyrimidine pyrophosphate (HMP-PP) to form thiamine monophosphate (TMP).</text>
</comment>
<feature type="domain" description="Thiamine phosphate synthase/TenI" evidence="12">
    <location>
        <begin position="28"/>
        <end position="188"/>
    </location>
</feature>
<feature type="binding site" evidence="9">
    <location>
        <position position="91"/>
    </location>
    <ligand>
        <name>Mg(2+)</name>
        <dbReference type="ChEBI" id="CHEBI:18420"/>
    </ligand>
</feature>
<comment type="caution">
    <text evidence="9">Lacks conserved residue(s) required for the propagation of feature annotation.</text>
</comment>
<comment type="similarity">
    <text evidence="9 10">Belongs to the thiamine-phosphate synthase family.</text>
</comment>
<dbReference type="Gene3D" id="3.20.20.70">
    <property type="entry name" value="Aldolase class I"/>
    <property type="match status" value="1"/>
</dbReference>
<dbReference type="AlphaFoldDB" id="A0A1F7F8Y2"/>
<dbReference type="SUPFAM" id="SSF51391">
    <property type="entry name" value="Thiamin phosphate synthase"/>
    <property type="match status" value="1"/>
</dbReference>
<evidence type="ECO:0000256" key="10">
    <source>
        <dbReference type="RuleBase" id="RU003826"/>
    </source>
</evidence>